<dbReference type="EMBL" id="CAJOBJ010207768">
    <property type="protein sequence ID" value="CAF5002110.1"/>
    <property type="molecule type" value="Genomic_DNA"/>
</dbReference>
<dbReference type="GO" id="GO:0036064">
    <property type="term" value="C:ciliary basal body"/>
    <property type="evidence" value="ECO:0007669"/>
    <property type="project" value="TreeGrafter"/>
</dbReference>
<organism evidence="2 4">
    <name type="scientific">Rotaria magnacalcarata</name>
    <dbReference type="NCBI Taxonomy" id="392030"/>
    <lineage>
        <taxon>Eukaryota</taxon>
        <taxon>Metazoa</taxon>
        <taxon>Spiralia</taxon>
        <taxon>Gnathifera</taxon>
        <taxon>Rotifera</taxon>
        <taxon>Eurotatoria</taxon>
        <taxon>Bdelloidea</taxon>
        <taxon>Philodinida</taxon>
        <taxon>Philodinidae</taxon>
        <taxon>Rotaria</taxon>
    </lineage>
</organism>
<evidence type="ECO:0000313" key="3">
    <source>
        <dbReference type="EMBL" id="CAF5002110.1"/>
    </source>
</evidence>
<accession>A0A8S3ASE9</accession>
<dbReference type="PANTHER" id="PTHR44177">
    <property type="entry name" value="TETRATRICOPEPTIDE REPEAT PROTEIN 8"/>
    <property type="match status" value="1"/>
</dbReference>
<name>A0A8S3ASE9_9BILA</name>
<dbReference type="GO" id="GO:0097730">
    <property type="term" value="C:non-motile cilium"/>
    <property type="evidence" value="ECO:0007669"/>
    <property type="project" value="TreeGrafter"/>
</dbReference>
<evidence type="ECO:0000313" key="4">
    <source>
        <dbReference type="Proteomes" id="UP000676336"/>
    </source>
</evidence>
<dbReference type="Gene3D" id="1.25.40.10">
    <property type="entry name" value="Tetratricopeptide repeat domain"/>
    <property type="match status" value="1"/>
</dbReference>
<dbReference type="GO" id="GO:1905515">
    <property type="term" value="P:non-motile cilium assembly"/>
    <property type="evidence" value="ECO:0007669"/>
    <property type="project" value="InterPro"/>
</dbReference>
<evidence type="ECO:0000313" key="2">
    <source>
        <dbReference type="EMBL" id="CAF4732522.1"/>
    </source>
</evidence>
<dbReference type="AlphaFoldDB" id="A0A8S3ASE9"/>
<dbReference type="PANTHER" id="PTHR44177:SF1">
    <property type="entry name" value="TETRATRICOPEPTIDE REPEAT PROTEIN 8"/>
    <property type="match status" value="1"/>
</dbReference>
<dbReference type="InterPro" id="IPR028796">
    <property type="entry name" value="BBS8"/>
</dbReference>
<reference evidence="2" key="1">
    <citation type="submission" date="2021-02" db="EMBL/GenBank/DDBJ databases">
        <authorList>
            <person name="Nowell W R."/>
        </authorList>
    </citation>
    <scope>NUCLEOTIDE SEQUENCE</scope>
</reference>
<dbReference type="EMBL" id="CAJOBI010116000">
    <property type="protein sequence ID" value="CAF4655390.1"/>
    <property type="molecule type" value="Genomic_DNA"/>
</dbReference>
<feature type="non-terminal residue" evidence="2">
    <location>
        <position position="1"/>
    </location>
</feature>
<dbReference type="InterPro" id="IPR011990">
    <property type="entry name" value="TPR-like_helical_dom_sf"/>
</dbReference>
<dbReference type="GO" id="GO:0034464">
    <property type="term" value="C:BBSome"/>
    <property type="evidence" value="ECO:0007669"/>
    <property type="project" value="InterPro"/>
</dbReference>
<evidence type="ECO:0000313" key="1">
    <source>
        <dbReference type="EMBL" id="CAF4655390.1"/>
    </source>
</evidence>
<sequence>LALVHNNDHAEAYNNLGLVELQRDNNEIGQIYLQTAQSLAPHMFEPYYNYGKSMYE</sequence>
<proteinExistence type="predicted"/>
<protein>
    <submittedName>
        <fullName evidence="2">Uncharacterized protein</fullName>
    </submittedName>
</protein>
<dbReference type="Proteomes" id="UP000676336">
    <property type="component" value="Unassembled WGS sequence"/>
</dbReference>
<comment type="caution">
    <text evidence="2">The sequence shown here is derived from an EMBL/GenBank/DDBJ whole genome shotgun (WGS) entry which is preliminary data.</text>
</comment>
<feature type="non-terminal residue" evidence="2">
    <location>
        <position position="56"/>
    </location>
</feature>
<gene>
    <name evidence="3" type="ORF">GIL414_LOCUS57309</name>
    <name evidence="1" type="ORF">SMN809_LOCUS41280</name>
    <name evidence="2" type="ORF">SMN809_LOCUS44333</name>
</gene>
<dbReference type="SUPFAM" id="SSF48452">
    <property type="entry name" value="TPR-like"/>
    <property type="match status" value="1"/>
</dbReference>
<dbReference type="Proteomes" id="UP000681720">
    <property type="component" value="Unassembled WGS sequence"/>
</dbReference>
<dbReference type="EMBL" id="CAJOBI010132726">
    <property type="protein sequence ID" value="CAF4732522.1"/>
    <property type="molecule type" value="Genomic_DNA"/>
</dbReference>